<evidence type="ECO:0000313" key="1">
    <source>
        <dbReference type="EMBL" id="GAF81584.1"/>
    </source>
</evidence>
<dbReference type="AlphaFoldDB" id="X0SKP3"/>
<reference evidence="1" key="1">
    <citation type="journal article" date="2014" name="Front. Microbiol.">
        <title>High frequency of phylogenetically diverse reductive dehalogenase-homologous genes in deep subseafloor sedimentary metagenomes.</title>
        <authorList>
            <person name="Kawai M."/>
            <person name="Futagami T."/>
            <person name="Toyoda A."/>
            <person name="Takaki Y."/>
            <person name="Nishi S."/>
            <person name="Hori S."/>
            <person name="Arai W."/>
            <person name="Tsubouchi T."/>
            <person name="Morono Y."/>
            <person name="Uchiyama I."/>
            <person name="Ito T."/>
            <person name="Fujiyama A."/>
            <person name="Inagaki F."/>
            <person name="Takami H."/>
        </authorList>
    </citation>
    <scope>NUCLEOTIDE SEQUENCE</scope>
    <source>
        <strain evidence="1">Expedition CK06-06</strain>
    </source>
</reference>
<dbReference type="EMBL" id="BARS01002129">
    <property type="protein sequence ID" value="GAF81584.1"/>
    <property type="molecule type" value="Genomic_DNA"/>
</dbReference>
<organism evidence="1">
    <name type="scientific">marine sediment metagenome</name>
    <dbReference type="NCBI Taxonomy" id="412755"/>
    <lineage>
        <taxon>unclassified sequences</taxon>
        <taxon>metagenomes</taxon>
        <taxon>ecological metagenomes</taxon>
    </lineage>
</organism>
<feature type="non-terminal residue" evidence="1">
    <location>
        <position position="1"/>
    </location>
</feature>
<gene>
    <name evidence="1" type="ORF">S01H1_03981</name>
</gene>
<comment type="caution">
    <text evidence="1">The sequence shown here is derived from an EMBL/GenBank/DDBJ whole genome shotgun (WGS) entry which is preliminary data.</text>
</comment>
<name>X0SKP3_9ZZZZ</name>
<protein>
    <submittedName>
        <fullName evidence="1">Uncharacterized protein</fullName>
    </submittedName>
</protein>
<proteinExistence type="predicted"/>
<accession>X0SKP3</accession>
<sequence length="60" mass="7090">NSAVEETKDEKGKTLSSPLINFNFEHDIKNNTFYLDFRNTTGWDDFILLQELSRDNYDND</sequence>